<dbReference type="InterPro" id="IPR009057">
    <property type="entry name" value="Homeodomain-like_sf"/>
</dbReference>
<organism evidence="2 3">
    <name type="scientific">Oceanobacillus chungangensis</name>
    <dbReference type="NCBI Taxonomy" id="1229152"/>
    <lineage>
        <taxon>Bacteria</taxon>
        <taxon>Bacillati</taxon>
        <taxon>Bacillota</taxon>
        <taxon>Bacilli</taxon>
        <taxon>Bacillales</taxon>
        <taxon>Bacillaceae</taxon>
        <taxon>Oceanobacillus</taxon>
    </lineage>
</organism>
<dbReference type="EMBL" id="PIOD01000008">
    <property type="protein sequence ID" value="RDW18857.1"/>
    <property type="molecule type" value="Genomic_DNA"/>
</dbReference>
<accession>A0A3D8PTF7</accession>
<comment type="caution">
    <text evidence="2">The sequence shown here is derived from an EMBL/GenBank/DDBJ whole genome shotgun (WGS) entry which is preliminary data.</text>
</comment>
<dbReference type="Pfam" id="PF08765">
    <property type="entry name" value="Mor"/>
    <property type="match status" value="1"/>
</dbReference>
<dbReference type="AlphaFoldDB" id="A0A3D8PTF7"/>
<dbReference type="SUPFAM" id="SSF46689">
    <property type="entry name" value="Homeodomain-like"/>
    <property type="match status" value="1"/>
</dbReference>
<name>A0A3D8PTF7_9BACI</name>
<feature type="domain" description="Mor transcription activator" evidence="1">
    <location>
        <begin position="11"/>
        <end position="91"/>
    </location>
</feature>
<sequence length="93" mass="10983">MQYKNAKEVLPPSLLKEMQKYIQGDLIYIPKAKKERAGWGEVSGMRALIAERNEEIFQLYNNGDSFEQLEVKFHLSIDSIRKIIYKMRSNHHK</sequence>
<dbReference type="InterPro" id="IPR049739">
    <property type="entry name" value="YraL-like"/>
</dbReference>
<keyword evidence="3" id="KW-1185">Reference proteome</keyword>
<dbReference type="PANTHER" id="PTHR37812">
    <property type="entry name" value="MU-LIKE PROPHAGE FLUMU PROTEIN C"/>
    <property type="match status" value="1"/>
</dbReference>
<dbReference type="InterPro" id="IPR052411">
    <property type="entry name" value="c-mor_Regulatory_Protein"/>
</dbReference>
<dbReference type="OrthoDB" id="9800398at2"/>
<proteinExistence type="predicted"/>
<dbReference type="Proteomes" id="UP000256520">
    <property type="component" value="Unassembled WGS sequence"/>
</dbReference>
<dbReference type="RefSeq" id="WP_115749453.1">
    <property type="nucleotide sequence ID" value="NZ_PIOD01000008.1"/>
</dbReference>
<gene>
    <name evidence="2" type="ORF">CWR45_08555</name>
</gene>
<evidence type="ECO:0000259" key="1">
    <source>
        <dbReference type="Pfam" id="PF08765"/>
    </source>
</evidence>
<evidence type="ECO:0000313" key="3">
    <source>
        <dbReference type="Proteomes" id="UP000256520"/>
    </source>
</evidence>
<dbReference type="NCBIfam" id="NF040785">
    <property type="entry name" value="CD3324_fam"/>
    <property type="match status" value="1"/>
</dbReference>
<reference evidence="3" key="1">
    <citation type="submission" date="2017-11" db="EMBL/GenBank/DDBJ databases">
        <authorList>
            <person name="Zhu W."/>
        </authorList>
    </citation>
    <scope>NUCLEOTIDE SEQUENCE [LARGE SCALE GENOMIC DNA]</scope>
    <source>
        <strain evidence="3">CAU 1051</strain>
    </source>
</reference>
<dbReference type="Gene3D" id="1.10.10.60">
    <property type="entry name" value="Homeodomain-like"/>
    <property type="match status" value="1"/>
</dbReference>
<dbReference type="InterPro" id="IPR014875">
    <property type="entry name" value="Mor_transcription_activator"/>
</dbReference>
<protein>
    <recommendedName>
        <fullName evidence="1">Mor transcription activator domain-containing protein</fullName>
    </recommendedName>
</protein>
<evidence type="ECO:0000313" key="2">
    <source>
        <dbReference type="EMBL" id="RDW18857.1"/>
    </source>
</evidence>
<dbReference type="PANTHER" id="PTHR37812:SF1">
    <property type="entry name" value="MU-LIKE PROPHAGE FLUMU PROTEIN C"/>
    <property type="match status" value="1"/>
</dbReference>